<comment type="caution">
    <text evidence="18">The sequence shown here is derived from an EMBL/GenBank/DDBJ whole genome shotgun (WGS) entry which is preliminary data.</text>
</comment>
<feature type="binding site" evidence="15">
    <location>
        <begin position="299"/>
        <end position="305"/>
    </location>
    <ligand>
        <name>NADP(+)</name>
        <dbReference type="ChEBI" id="CHEBI:58349"/>
    </ligand>
</feature>
<evidence type="ECO:0000259" key="17">
    <source>
        <dbReference type="PROSITE" id="PS51747"/>
    </source>
</evidence>
<comment type="similarity">
    <text evidence="5 13">In the C-terminal section; belongs to the HTP reductase family.</text>
</comment>
<evidence type="ECO:0000256" key="3">
    <source>
        <dbReference type="ARBA" id="ARBA00004910"/>
    </source>
</evidence>
<dbReference type="Gene3D" id="3.40.140.10">
    <property type="entry name" value="Cytidine Deaminase, domain 2"/>
    <property type="match status" value="1"/>
</dbReference>
<keyword evidence="10 13" id="KW-0521">NADP</keyword>
<comment type="pathway">
    <text evidence="3 13">Cofactor biosynthesis; riboflavin biosynthesis; 5-amino-6-(D-ribitylamino)uracil from GTP: step 3/4.</text>
</comment>
<dbReference type="SUPFAM" id="SSF53927">
    <property type="entry name" value="Cytidine deaminase-like"/>
    <property type="match status" value="1"/>
</dbReference>
<feature type="binding site" evidence="16">
    <location>
        <position position="86"/>
    </location>
    <ligand>
        <name>Zn(2+)</name>
        <dbReference type="ChEBI" id="CHEBI:29105"/>
        <note>catalytic</note>
    </ligand>
</feature>
<dbReference type="FunFam" id="3.40.140.10:FF:000025">
    <property type="entry name" value="Riboflavin biosynthesis protein RibD"/>
    <property type="match status" value="1"/>
</dbReference>
<dbReference type="Pfam" id="PF01872">
    <property type="entry name" value="RibD_C"/>
    <property type="match status" value="1"/>
</dbReference>
<keyword evidence="7 13" id="KW-0479">Metal-binding</keyword>
<dbReference type="Pfam" id="PF00383">
    <property type="entry name" value="dCMP_cyt_deam_1"/>
    <property type="match status" value="1"/>
</dbReference>
<evidence type="ECO:0000256" key="8">
    <source>
        <dbReference type="ARBA" id="ARBA00022801"/>
    </source>
</evidence>
<dbReference type="EC" id="3.5.4.26" evidence="13"/>
<feature type="binding site" evidence="15">
    <location>
        <position position="225"/>
    </location>
    <ligand>
        <name>NADP(+)</name>
        <dbReference type="ChEBI" id="CHEBI:58349"/>
    </ligand>
</feature>
<evidence type="ECO:0000256" key="2">
    <source>
        <dbReference type="ARBA" id="ARBA00004882"/>
    </source>
</evidence>
<comment type="similarity">
    <text evidence="4 13">In the N-terminal section; belongs to the cytidine and deoxycytidylate deaminase family.</text>
</comment>
<dbReference type="EC" id="1.1.1.193" evidence="13"/>
<evidence type="ECO:0000256" key="10">
    <source>
        <dbReference type="ARBA" id="ARBA00022857"/>
    </source>
</evidence>
<evidence type="ECO:0000313" key="19">
    <source>
        <dbReference type="Proteomes" id="UP000525298"/>
    </source>
</evidence>
<evidence type="ECO:0000256" key="6">
    <source>
        <dbReference type="ARBA" id="ARBA00022619"/>
    </source>
</evidence>
<reference evidence="18 19" key="1">
    <citation type="submission" date="2020-07" db="EMBL/GenBank/DDBJ databases">
        <title>Genomic Encyclopedia of Type Strains, Phase IV (KMG-IV): sequencing the most valuable type-strain genomes for metagenomic binning, comparative biology and taxonomic classification.</title>
        <authorList>
            <person name="Goeker M."/>
        </authorList>
    </citation>
    <scope>NUCLEOTIDE SEQUENCE [LARGE SCALE GENOMIC DNA]</scope>
    <source>
        <strain evidence="18 19">DSM 17721</strain>
    </source>
</reference>
<evidence type="ECO:0000256" key="14">
    <source>
        <dbReference type="PIRSR" id="PIRSR006769-1"/>
    </source>
</evidence>
<feature type="binding site" evidence="16">
    <location>
        <position position="52"/>
    </location>
    <ligand>
        <name>Zn(2+)</name>
        <dbReference type="ChEBI" id="CHEBI:29105"/>
        <note>catalytic</note>
    </ligand>
</feature>
<protein>
    <recommendedName>
        <fullName evidence="13">Riboflavin biosynthesis protein RibD</fullName>
    </recommendedName>
    <domain>
        <recommendedName>
            <fullName evidence="13">Diaminohydroxyphosphoribosylaminopyrimidine deaminase</fullName>
            <shortName evidence="13">DRAP deaminase</shortName>
            <ecNumber evidence="13">3.5.4.26</ecNumber>
        </recommendedName>
        <alternativeName>
            <fullName evidence="13">Riboflavin-specific deaminase</fullName>
        </alternativeName>
    </domain>
    <domain>
        <recommendedName>
            <fullName evidence="13">5-amino-6-(5-phosphoribosylamino)uracil reductase</fullName>
            <ecNumber evidence="13">1.1.1.193</ecNumber>
        </recommendedName>
        <alternativeName>
            <fullName evidence="13">HTP reductase</fullName>
        </alternativeName>
    </domain>
</protein>
<comment type="catalytic activity">
    <reaction evidence="13">
        <text>2,5-diamino-6-hydroxy-4-(5-phosphoribosylamino)-pyrimidine + H2O + H(+) = 5-amino-6-(5-phospho-D-ribosylamino)uracil + NH4(+)</text>
        <dbReference type="Rhea" id="RHEA:21868"/>
        <dbReference type="ChEBI" id="CHEBI:15377"/>
        <dbReference type="ChEBI" id="CHEBI:15378"/>
        <dbReference type="ChEBI" id="CHEBI:28938"/>
        <dbReference type="ChEBI" id="CHEBI:58453"/>
        <dbReference type="ChEBI" id="CHEBI:58614"/>
        <dbReference type="EC" id="3.5.4.26"/>
    </reaction>
</comment>
<dbReference type="InterPro" id="IPR024072">
    <property type="entry name" value="DHFR-like_dom_sf"/>
</dbReference>
<keyword evidence="8 13" id="KW-0378">Hydrolase</keyword>
<dbReference type="InterPro" id="IPR004794">
    <property type="entry name" value="Eubact_RibD"/>
</dbReference>
<evidence type="ECO:0000256" key="15">
    <source>
        <dbReference type="PIRSR" id="PIRSR006769-2"/>
    </source>
</evidence>
<dbReference type="GO" id="GO:0008835">
    <property type="term" value="F:diaminohydroxyphosphoribosylaminopyrimidine deaminase activity"/>
    <property type="evidence" value="ECO:0007669"/>
    <property type="project" value="UniProtKB-EC"/>
</dbReference>
<dbReference type="GO" id="GO:0050661">
    <property type="term" value="F:NADP binding"/>
    <property type="evidence" value="ECO:0007669"/>
    <property type="project" value="InterPro"/>
</dbReference>
<feature type="binding site" evidence="15">
    <location>
        <position position="156"/>
    </location>
    <ligand>
        <name>NADP(+)</name>
        <dbReference type="ChEBI" id="CHEBI:58349"/>
    </ligand>
</feature>
<evidence type="ECO:0000256" key="4">
    <source>
        <dbReference type="ARBA" id="ARBA00005259"/>
    </source>
</evidence>
<dbReference type="SUPFAM" id="SSF53597">
    <property type="entry name" value="Dihydrofolate reductase-like"/>
    <property type="match status" value="1"/>
</dbReference>
<dbReference type="Gene3D" id="3.40.430.10">
    <property type="entry name" value="Dihydrofolate Reductase, subunit A"/>
    <property type="match status" value="1"/>
</dbReference>
<dbReference type="UniPathway" id="UPA00275">
    <property type="reaction ID" value="UER00401"/>
</dbReference>
<keyword evidence="9 13" id="KW-0862">Zinc</keyword>
<evidence type="ECO:0000256" key="12">
    <source>
        <dbReference type="ARBA" id="ARBA00023268"/>
    </source>
</evidence>
<feature type="binding site" evidence="15">
    <location>
        <position position="202"/>
    </location>
    <ligand>
        <name>NADP(+)</name>
        <dbReference type="ChEBI" id="CHEBI:58349"/>
    </ligand>
</feature>
<keyword evidence="11 13" id="KW-0560">Oxidoreductase</keyword>
<comment type="cofactor">
    <cofactor evidence="13 16">
        <name>Zn(2+)</name>
        <dbReference type="ChEBI" id="CHEBI:29105"/>
    </cofactor>
    <text evidence="13 16">Binds 1 zinc ion.</text>
</comment>
<dbReference type="InterPro" id="IPR002734">
    <property type="entry name" value="RibDG_C"/>
</dbReference>
<proteinExistence type="inferred from homology"/>
<feature type="binding site" evidence="15">
    <location>
        <position position="172"/>
    </location>
    <ligand>
        <name>NADP(+)</name>
        <dbReference type="ChEBI" id="CHEBI:58349"/>
    </ligand>
</feature>
<sequence length="365" mass="39301">MEHPDYHYMKTALELAEKGAGRTSPNPMVGAVIVQDGQIIGRGWHERAGGPHAEVNAIADAGSRTRGATMYVTLEPCNHQGRTPPCTRAILEAGISRVVCAMTDPNPEVAGGGDRFLADCGIDVETGICEPEARRLNEFFIHYIQTRRPFVLLKCAATLDGKIATLTGDAKWVTGPAARARVHQMRHCCDAILVGINTVTADDPSLTTRLENSTGRDPVRVILDTQLSMPETAKMLSQQSNAPTMVAASENADPQKAARLEQQGAQILYVPEKQNRVDLDCLMAKLGQMNITSLLVEGGSRVAAAFLQNRLVDKICFFYAPKILGGDGMGICSGPGPQLMSSAISVTDMETEQIGDDLLIQGYIK</sequence>
<feature type="binding site" evidence="15">
    <location>
        <position position="209"/>
    </location>
    <ligand>
        <name>substrate</name>
    </ligand>
</feature>
<accession>A0A7W0HJP4</accession>
<dbReference type="InterPro" id="IPR050765">
    <property type="entry name" value="Riboflavin_Biosynth_HTPR"/>
</dbReference>
<feature type="active site" description="Proton donor" evidence="14">
    <location>
        <position position="54"/>
    </location>
</feature>
<evidence type="ECO:0000256" key="16">
    <source>
        <dbReference type="PIRSR" id="PIRSR006769-3"/>
    </source>
</evidence>
<dbReference type="PROSITE" id="PS51747">
    <property type="entry name" value="CYT_DCMP_DEAMINASES_2"/>
    <property type="match status" value="1"/>
</dbReference>
<evidence type="ECO:0000256" key="9">
    <source>
        <dbReference type="ARBA" id="ARBA00022833"/>
    </source>
</evidence>
<organism evidence="18 19">
    <name type="scientific">Desulfosalsimonas propionicica</name>
    <dbReference type="NCBI Taxonomy" id="332175"/>
    <lineage>
        <taxon>Bacteria</taxon>
        <taxon>Pseudomonadati</taxon>
        <taxon>Thermodesulfobacteriota</taxon>
        <taxon>Desulfobacteria</taxon>
        <taxon>Desulfobacterales</taxon>
        <taxon>Desulfosalsimonadaceae</taxon>
        <taxon>Desulfosalsimonas</taxon>
    </lineage>
</organism>
<evidence type="ECO:0000256" key="1">
    <source>
        <dbReference type="ARBA" id="ARBA00002151"/>
    </source>
</evidence>
<evidence type="ECO:0000256" key="7">
    <source>
        <dbReference type="ARBA" id="ARBA00022723"/>
    </source>
</evidence>
<dbReference type="NCBIfam" id="TIGR00227">
    <property type="entry name" value="ribD_Cterm"/>
    <property type="match status" value="1"/>
</dbReference>
<dbReference type="InterPro" id="IPR016192">
    <property type="entry name" value="APOBEC/CMP_deaminase_Zn-bd"/>
</dbReference>
<comment type="pathway">
    <text evidence="2 13">Cofactor biosynthesis; riboflavin biosynthesis; 5-amino-6-(D-ribitylamino)uracil from GTP: step 2/4.</text>
</comment>
<dbReference type="EMBL" id="JACDUS010000001">
    <property type="protein sequence ID" value="MBA2880308.1"/>
    <property type="molecule type" value="Genomic_DNA"/>
</dbReference>
<evidence type="ECO:0000256" key="13">
    <source>
        <dbReference type="PIRNR" id="PIRNR006769"/>
    </source>
</evidence>
<keyword evidence="6 13" id="KW-0686">Riboflavin biosynthesis</keyword>
<comment type="function">
    <text evidence="1 13">Converts 2,5-diamino-6-(ribosylamino)-4(3h)-pyrimidinone 5'-phosphate into 5-amino-6-(ribosylamino)-2,4(1h,3h)-pyrimidinedione 5'-phosphate.</text>
</comment>
<dbReference type="InterPro" id="IPR002125">
    <property type="entry name" value="CMP_dCMP_dom"/>
</dbReference>
<evidence type="ECO:0000313" key="18">
    <source>
        <dbReference type="EMBL" id="MBA2880308.1"/>
    </source>
</evidence>
<feature type="binding site" evidence="15">
    <location>
        <position position="186"/>
    </location>
    <ligand>
        <name>substrate</name>
    </ligand>
</feature>
<evidence type="ECO:0000256" key="5">
    <source>
        <dbReference type="ARBA" id="ARBA00007417"/>
    </source>
</evidence>
<dbReference type="PROSITE" id="PS00903">
    <property type="entry name" value="CYT_DCMP_DEAMINASES_1"/>
    <property type="match status" value="1"/>
</dbReference>
<dbReference type="GO" id="GO:0008703">
    <property type="term" value="F:5-amino-6-(5-phosphoribosylamino)uracil reductase activity"/>
    <property type="evidence" value="ECO:0007669"/>
    <property type="project" value="UniProtKB-EC"/>
</dbReference>
<dbReference type="RefSeq" id="WP_181549956.1">
    <property type="nucleotide sequence ID" value="NZ_JACDUS010000001.1"/>
</dbReference>
<name>A0A7W0HJP4_9BACT</name>
<dbReference type="InterPro" id="IPR016193">
    <property type="entry name" value="Cytidine_deaminase-like"/>
</dbReference>
<dbReference type="PANTHER" id="PTHR38011:SF7">
    <property type="entry name" value="2,5-DIAMINO-6-RIBOSYLAMINO-4(3H)-PYRIMIDINONE 5'-PHOSPHATE REDUCTASE"/>
    <property type="match status" value="1"/>
</dbReference>
<feature type="binding site" evidence="15">
    <location>
        <position position="198"/>
    </location>
    <ligand>
        <name>NADP(+)</name>
        <dbReference type="ChEBI" id="CHEBI:58349"/>
    </ligand>
</feature>
<gene>
    <name evidence="18" type="ORF">HNR65_000615</name>
</gene>
<dbReference type="CDD" id="cd01284">
    <property type="entry name" value="Riboflavin_deaminase-reductase"/>
    <property type="match status" value="1"/>
</dbReference>
<feature type="binding site" evidence="15">
    <location>
        <position position="297"/>
    </location>
    <ligand>
        <name>substrate</name>
    </ligand>
</feature>
<dbReference type="PANTHER" id="PTHR38011">
    <property type="entry name" value="DIHYDROFOLATE REDUCTASE FAMILY PROTEIN (AFU_ORTHOLOGUE AFUA_8G06820)"/>
    <property type="match status" value="1"/>
</dbReference>
<comment type="catalytic activity">
    <reaction evidence="13">
        <text>5-amino-6-(5-phospho-D-ribitylamino)uracil + NADP(+) = 5-amino-6-(5-phospho-D-ribosylamino)uracil + NADPH + H(+)</text>
        <dbReference type="Rhea" id="RHEA:17845"/>
        <dbReference type="ChEBI" id="CHEBI:15378"/>
        <dbReference type="ChEBI" id="CHEBI:57783"/>
        <dbReference type="ChEBI" id="CHEBI:58349"/>
        <dbReference type="ChEBI" id="CHEBI:58421"/>
        <dbReference type="ChEBI" id="CHEBI:58453"/>
        <dbReference type="EC" id="1.1.1.193"/>
    </reaction>
</comment>
<keyword evidence="19" id="KW-1185">Reference proteome</keyword>
<dbReference type="Proteomes" id="UP000525298">
    <property type="component" value="Unassembled WGS sequence"/>
</dbReference>
<dbReference type="PIRSF" id="PIRSF006769">
    <property type="entry name" value="RibD"/>
    <property type="match status" value="1"/>
</dbReference>
<keyword evidence="12" id="KW-0511">Multifunctional enzyme</keyword>
<dbReference type="GO" id="GO:0009231">
    <property type="term" value="P:riboflavin biosynthetic process"/>
    <property type="evidence" value="ECO:0007669"/>
    <property type="project" value="UniProtKB-UniPathway"/>
</dbReference>
<dbReference type="GO" id="GO:0008270">
    <property type="term" value="F:zinc ion binding"/>
    <property type="evidence" value="ECO:0007669"/>
    <property type="project" value="InterPro"/>
</dbReference>
<feature type="binding site" evidence="16">
    <location>
        <position position="77"/>
    </location>
    <ligand>
        <name>Zn(2+)</name>
        <dbReference type="ChEBI" id="CHEBI:29105"/>
        <note>catalytic</note>
    </ligand>
</feature>
<feature type="binding site" evidence="15">
    <location>
        <position position="206"/>
    </location>
    <ligand>
        <name>substrate</name>
    </ligand>
</feature>
<evidence type="ECO:0000256" key="11">
    <source>
        <dbReference type="ARBA" id="ARBA00023002"/>
    </source>
</evidence>
<dbReference type="NCBIfam" id="TIGR00326">
    <property type="entry name" value="eubact_ribD"/>
    <property type="match status" value="1"/>
</dbReference>
<dbReference type="AlphaFoldDB" id="A0A7W0HJP4"/>
<dbReference type="InterPro" id="IPR011549">
    <property type="entry name" value="RibD_C"/>
</dbReference>
<feature type="domain" description="CMP/dCMP-type deaminase" evidence="17">
    <location>
        <begin position="3"/>
        <end position="116"/>
    </location>
</feature>